<evidence type="ECO:0000313" key="4">
    <source>
        <dbReference type="Proteomes" id="UP000198520"/>
    </source>
</evidence>
<keyword evidence="4" id="KW-1185">Reference proteome</keyword>
<proteinExistence type="predicted"/>
<reference evidence="4" key="1">
    <citation type="submission" date="2016-10" db="EMBL/GenBank/DDBJ databases">
        <authorList>
            <person name="Varghese N."/>
            <person name="Submissions S."/>
        </authorList>
    </citation>
    <scope>NUCLEOTIDE SEQUENCE [LARGE SCALE GENOMIC DNA]</scope>
    <source>
        <strain evidence="4">DSM 19083</strain>
    </source>
</reference>
<dbReference type="Proteomes" id="UP000198520">
    <property type="component" value="Unassembled WGS sequence"/>
</dbReference>
<sequence>MTDAPHPPASDDDDAASAAEGVAETAPVVELVDPAAVRRAPRFRAFLWTGALVGLVLGLVVGLIVFPSHDRGWTLAIFVTELAAAGVLIGAVVAVLLDRRSLRAR</sequence>
<keyword evidence="2" id="KW-0472">Membrane</keyword>
<dbReference type="EMBL" id="FONZ01000003">
    <property type="protein sequence ID" value="SFF23682.1"/>
    <property type="molecule type" value="Genomic_DNA"/>
</dbReference>
<keyword evidence="2" id="KW-0812">Transmembrane</keyword>
<feature type="transmembrane region" description="Helical" evidence="2">
    <location>
        <begin position="45"/>
        <end position="66"/>
    </location>
</feature>
<keyword evidence="2" id="KW-1133">Transmembrane helix</keyword>
<feature type="transmembrane region" description="Helical" evidence="2">
    <location>
        <begin position="72"/>
        <end position="97"/>
    </location>
</feature>
<dbReference type="RefSeq" id="WP_093378353.1">
    <property type="nucleotide sequence ID" value="NZ_BNAN01000003.1"/>
</dbReference>
<evidence type="ECO:0000256" key="1">
    <source>
        <dbReference type="SAM" id="MobiDB-lite"/>
    </source>
</evidence>
<gene>
    <name evidence="3" type="ORF">SAMN04488035_2140</name>
</gene>
<dbReference type="AlphaFoldDB" id="A0A1I2H1V9"/>
<feature type="region of interest" description="Disordered" evidence="1">
    <location>
        <begin position="1"/>
        <end position="20"/>
    </location>
</feature>
<evidence type="ECO:0000256" key="2">
    <source>
        <dbReference type="SAM" id="Phobius"/>
    </source>
</evidence>
<name>A0A1I2H1V9_9MICO</name>
<protein>
    <submittedName>
        <fullName evidence="3">Uncharacterized protein</fullName>
    </submittedName>
</protein>
<accession>A0A1I2H1V9</accession>
<evidence type="ECO:0000313" key="3">
    <source>
        <dbReference type="EMBL" id="SFF23682.1"/>
    </source>
</evidence>
<organism evidence="3 4">
    <name type="scientific">Flavimobilis marinus</name>
    <dbReference type="NCBI Taxonomy" id="285351"/>
    <lineage>
        <taxon>Bacteria</taxon>
        <taxon>Bacillati</taxon>
        <taxon>Actinomycetota</taxon>
        <taxon>Actinomycetes</taxon>
        <taxon>Micrococcales</taxon>
        <taxon>Jonesiaceae</taxon>
        <taxon>Flavimobilis</taxon>
    </lineage>
</organism>